<organism evidence="1 2">
    <name type="scientific">Arctium lappa</name>
    <name type="common">Greater burdock</name>
    <name type="synonym">Lappa major</name>
    <dbReference type="NCBI Taxonomy" id="4217"/>
    <lineage>
        <taxon>Eukaryota</taxon>
        <taxon>Viridiplantae</taxon>
        <taxon>Streptophyta</taxon>
        <taxon>Embryophyta</taxon>
        <taxon>Tracheophyta</taxon>
        <taxon>Spermatophyta</taxon>
        <taxon>Magnoliopsida</taxon>
        <taxon>eudicotyledons</taxon>
        <taxon>Gunneridae</taxon>
        <taxon>Pentapetalae</taxon>
        <taxon>asterids</taxon>
        <taxon>campanulids</taxon>
        <taxon>Asterales</taxon>
        <taxon>Asteraceae</taxon>
        <taxon>Carduoideae</taxon>
        <taxon>Cardueae</taxon>
        <taxon>Arctiinae</taxon>
        <taxon>Arctium</taxon>
    </lineage>
</organism>
<reference evidence="1 2" key="2">
    <citation type="journal article" date="2022" name="Mol. Ecol. Resour.">
        <title>The genomes of chicory, endive, great burdock and yacon provide insights into Asteraceae paleo-polyploidization history and plant inulin production.</title>
        <authorList>
            <person name="Fan W."/>
            <person name="Wang S."/>
            <person name="Wang H."/>
            <person name="Wang A."/>
            <person name="Jiang F."/>
            <person name="Liu H."/>
            <person name="Zhao H."/>
            <person name="Xu D."/>
            <person name="Zhang Y."/>
        </authorList>
    </citation>
    <scope>NUCLEOTIDE SEQUENCE [LARGE SCALE GENOMIC DNA]</scope>
    <source>
        <strain evidence="2">cv. Niubang</strain>
    </source>
</reference>
<accession>A0ACB8ZYY1</accession>
<dbReference type="Proteomes" id="UP001055879">
    <property type="component" value="Linkage Group LG09"/>
</dbReference>
<reference evidence="2" key="1">
    <citation type="journal article" date="2022" name="Mol. Ecol. Resour.">
        <title>The genomes of chicory, endive, great burdock and yacon provide insights into Asteraceae palaeo-polyploidization history and plant inulin production.</title>
        <authorList>
            <person name="Fan W."/>
            <person name="Wang S."/>
            <person name="Wang H."/>
            <person name="Wang A."/>
            <person name="Jiang F."/>
            <person name="Liu H."/>
            <person name="Zhao H."/>
            <person name="Xu D."/>
            <person name="Zhang Y."/>
        </authorList>
    </citation>
    <scope>NUCLEOTIDE SEQUENCE [LARGE SCALE GENOMIC DNA]</scope>
    <source>
        <strain evidence="2">cv. Niubang</strain>
    </source>
</reference>
<protein>
    <submittedName>
        <fullName evidence="1">Uncharacterized protein</fullName>
    </submittedName>
</protein>
<keyword evidence="2" id="KW-1185">Reference proteome</keyword>
<comment type="caution">
    <text evidence="1">The sequence shown here is derived from an EMBL/GenBank/DDBJ whole genome shotgun (WGS) entry which is preliminary data.</text>
</comment>
<dbReference type="EMBL" id="CM042055">
    <property type="protein sequence ID" value="KAI3702691.1"/>
    <property type="molecule type" value="Genomic_DNA"/>
</dbReference>
<evidence type="ECO:0000313" key="1">
    <source>
        <dbReference type="EMBL" id="KAI3702691.1"/>
    </source>
</evidence>
<proteinExistence type="predicted"/>
<sequence>MRKCLKLMKHAVNVEKEARRACFANLLNFSIRNYGKVIQFSFAKIIAVGDHRFTLHVCIFPPQLTCCSLSSTQAHNQSHRAATNADLRLIR</sequence>
<name>A0ACB8ZYY1_ARCLA</name>
<gene>
    <name evidence="1" type="ORF">L6452_28441</name>
</gene>
<evidence type="ECO:0000313" key="2">
    <source>
        <dbReference type="Proteomes" id="UP001055879"/>
    </source>
</evidence>